<feature type="transmembrane region" description="Helical" evidence="1">
    <location>
        <begin position="145"/>
        <end position="167"/>
    </location>
</feature>
<gene>
    <name evidence="2" type="ORF">J2T23_000627</name>
</gene>
<evidence type="ECO:0000313" key="2">
    <source>
        <dbReference type="EMBL" id="MDQ0144753.1"/>
    </source>
</evidence>
<keyword evidence="1" id="KW-0472">Membrane</keyword>
<proteinExistence type="predicted"/>
<dbReference type="AlphaFoldDB" id="A0AAJ1SUS1"/>
<comment type="caution">
    <text evidence="2">The sequence shown here is derived from an EMBL/GenBank/DDBJ whole genome shotgun (WGS) entry which is preliminary data.</text>
</comment>
<reference evidence="2 3" key="1">
    <citation type="submission" date="2023-07" db="EMBL/GenBank/DDBJ databases">
        <title>Sorghum-associated microbial communities from plants grown in Nebraska, USA.</title>
        <authorList>
            <person name="Schachtman D."/>
        </authorList>
    </citation>
    <scope>NUCLEOTIDE SEQUENCE [LARGE SCALE GENOMIC DNA]</scope>
    <source>
        <strain evidence="2 3">DS1001</strain>
    </source>
</reference>
<keyword evidence="1" id="KW-1133">Transmembrane helix</keyword>
<dbReference type="EMBL" id="JAUSTB010000001">
    <property type="protein sequence ID" value="MDQ0144753.1"/>
    <property type="molecule type" value="Genomic_DNA"/>
</dbReference>
<evidence type="ECO:0000313" key="3">
    <source>
        <dbReference type="Proteomes" id="UP001239267"/>
    </source>
</evidence>
<sequence>MRRTIWSLAAAFVTTIVFGSVYVTLQQIGRHEANIAPAAAASAQVQQTGSDIMTAPRLELTPDSGLFLIEYGQNNTPLSTSVTLHGSVPVIPDGVLETARAQGTDTVTWQPEPGLRMAVVAKHTAGKVVVAGQSLAPFEASDSRALAILAAGWLGSMSVLAGSYGALRLLERRQAGHHND</sequence>
<dbReference type="Proteomes" id="UP001239267">
    <property type="component" value="Unassembled WGS sequence"/>
</dbReference>
<organism evidence="2 3">
    <name type="scientific">Pseudarthrobacter niigatensis</name>
    <dbReference type="NCBI Taxonomy" id="369935"/>
    <lineage>
        <taxon>Bacteria</taxon>
        <taxon>Bacillati</taxon>
        <taxon>Actinomycetota</taxon>
        <taxon>Actinomycetes</taxon>
        <taxon>Micrococcales</taxon>
        <taxon>Micrococcaceae</taxon>
        <taxon>Pseudarthrobacter</taxon>
    </lineage>
</organism>
<accession>A0AAJ1SUS1</accession>
<keyword evidence="3" id="KW-1185">Reference proteome</keyword>
<protein>
    <submittedName>
        <fullName evidence="2">Uncharacterized protein</fullName>
    </submittedName>
</protein>
<dbReference type="RefSeq" id="WP_307357079.1">
    <property type="nucleotide sequence ID" value="NZ_JAUSTB010000001.1"/>
</dbReference>
<keyword evidence="1" id="KW-0812">Transmembrane</keyword>
<evidence type="ECO:0000256" key="1">
    <source>
        <dbReference type="SAM" id="Phobius"/>
    </source>
</evidence>
<name>A0AAJ1SUS1_9MICC</name>